<dbReference type="Proteomes" id="UP000674179">
    <property type="component" value="Chromosome 27"/>
</dbReference>
<keyword evidence="2" id="KW-1185">Reference proteome</keyword>
<dbReference type="EMBL" id="JAFHKP010000027">
    <property type="protein sequence ID" value="KAG5475850.1"/>
    <property type="molecule type" value="Genomic_DNA"/>
</dbReference>
<proteinExistence type="predicted"/>
<dbReference type="KEGG" id="lenr:94170805"/>
<gene>
    <name evidence="1" type="ORF">CUR178_03563</name>
</gene>
<dbReference type="GeneID" id="94170805"/>
<sequence>MCRWRLCLVANQAVRYLRMYDPIDASVAVSALGELDYDLSTSTSILLLSLAPFLPYYDSTHLTRVFAGLSRLRVAHYMITSYIRKLFLAALARGGGGAKAFTSTVHSGCPVRLAAADQLVAVASMVCVLQMHHTRRTVRAFLAAAERALAPIMTSGEGACSTLARHPEKDDDIGSTSPATARRMTLQVLFILEVYVNARVRVAAPYGISCSVDFLLPV</sequence>
<evidence type="ECO:0000313" key="2">
    <source>
        <dbReference type="Proteomes" id="UP000674179"/>
    </source>
</evidence>
<dbReference type="RefSeq" id="XP_067691861.1">
    <property type="nucleotide sequence ID" value="XM_067835295.1"/>
</dbReference>
<dbReference type="OrthoDB" id="264161at2759"/>
<comment type="caution">
    <text evidence="1">The sequence shown here is derived from an EMBL/GenBank/DDBJ whole genome shotgun (WGS) entry which is preliminary data.</text>
</comment>
<protein>
    <submittedName>
        <fullName evidence="1">Uncharacterized protein</fullName>
    </submittedName>
</protein>
<organism evidence="1 2">
    <name type="scientific">Leishmania enriettii</name>
    <dbReference type="NCBI Taxonomy" id="5663"/>
    <lineage>
        <taxon>Eukaryota</taxon>
        <taxon>Discoba</taxon>
        <taxon>Euglenozoa</taxon>
        <taxon>Kinetoplastea</taxon>
        <taxon>Metakinetoplastina</taxon>
        <taxon>Trypanosomatida</taxon>
        <taxon>Trypanosomatidae</taxon>
        <taxon>Leishmaniinae</taxon>
        <taxon>Leishmania</taxon>
    </lineage>
</organism>
<name>A0A836KMB9_LEIEN</name>
<accession>A0A836KMB9</accession>
<dbReference type="AlphaFoldDB" id="A0A836KMB9"/>
<reference evidence="1 2" key="1">
    <citation type="submission" date="2021-02" db="EMBL/GenBank/DDBJ databases">
        <title>Leishmania (Mundinia) enrietti genome sequencing and assembly.</title>
        <authorList>
            <person name="Almutairi H."/>
            <person name="Gatherer D."/>
        </authorList>
    </citation>
    <scope>NUCLEOTIDE SEQUENCE [LARGE SCALE GENOMIC DNA]</scope>
    <source>
        <strain evidence="1">CUR178</strain>
    </source>
</reference>
<evidence type="ECO:0000313" key="1">
    <source>
        <dbReference type="EMBL" id="KAG5475850.1"/>
    </source>
</evidence>